<sequence>MSGPASAHGATRRWAAMLIVLTGLALAQAEELAGDNRYPYSAQTADPLREFLQQYSGSAETWLPAKRVAEYVFGHGRTNDLENRQRMAWLYKVINSLESAGSKS</sequence>
<gene>
    <name evidence="3" type="primary">LOC118414504</name>
</gene>
<evidence type="ECO:0000256" key="1">
    <source>
        <dbReference type="SAM" id="SignalP"/>
    </source>
</evidence>
<dbReference type="KEGG" id="bfo:118414504"/>
<dbReference type="OMA" id="NRQRMAW"/>
<dbReference type="RefSeq" id="XP_035674485.1">
    <property type="nucleotide sequence ID" value="XM_035818592.1"/>
</dbReference>
<reference evidence="3" key="2">
    <citation type="submission" date="2025-08" db="UniProtKB">
        <authorList>
            <consortium name="RefSeq"/>
        </authorList>
    </citation>
    <scope>IDENTIFICATION</scope>
    <source>
        <strain evidence="3">S238N-H82</strain>
        <tissue evidence="3">Testes</tissue>
    </source>
</reference>
<reference evidence="2" key="1">
    <citation type="journal article" date="2020" name="Nat. Ecol. Evol.">
        <title>Deeply conserved synteny resolves early events in vertebrate evolution.</title>
        <authorList>
            <person name="Simakov O."/>
            <person name="Marletaz F."/>
            <person name="Yue J.X."/>
            <person name="O'Connell B."/>
            <person name="Jenkins J."/>
            <person name="Brandt A."/>
            <person name="Calef R."/>
            <person name="Tung C.H."/>
            <person name="Huang T.K."/>
            <person name="Schmutz J."/>
            <person name="Satoh N."/>
            <person name="Yu J.K."/>
            <person name="Putnam N.H."/>
            <person name="Green R.E."/>
            <person name="Rokhsar D.S."/>
        </authorList>
    </citation>
    <scope>NUCLEOTIDE SEQUENCE [LARGE SCALE GENOMIC DNA]</scope>
    <source>
        <strain evidence="2">S238N-H82</strain>
    </source>
</reference>
<dbReference type="OrthoDB" id="10039316at2759"/>
<name>A0A9J7L2Z2_BRAFL</name>
<keyword evidence="2" id="KW-1185">Reference proteome</keyword>
<dbReference type="Proteomes" id="UP000001554">
    <property type="component" value="Chromosome 4"/>
</dbReference>
<evidence type="ECO:0000313" key="2">
    <source>
        <dbReference type="Proteomes" id="UP000001554"/>
    </source>
</evidence>
<feature type="chain" id="PRO_5039953782" evidence="1">
    <location>
        <begin position="30"/>
        <end position="104"/>
    </location>
</feature>
<feature type="signal peptide" evidence="1">
    <location>
        <begin position="1"/>
        <end position="29"/>
    </location>
</feature>
<protein>
    <submittedName>
        <fullName evidence="3">Uncharacterized protein LOC118414504</fullName>
    </submittedName>
</protein>
<keyword evidence="1" id="KW-0732">Signal</keyword>
<organism evidence="2 3">
    <name type="scientific">Branchiostoma floridae</name>
    <name type="common">Florida lancelet</name>
    <name type="synonym">Amphioxus</name>
    <dbReference type="NCBI Taxonomy" id="7739"/>
    <lineage>
        <taxon>Eukaryota</taxon>
        <taxon>Metazoa</taxon>
        <taxon>Chordata</taxon>
        <taxon>Cephalochordata</taxon>
        <taxon>Leptocardii</taxon>
        <taxon>Amphioxiformes</taxon>
        <taxon>Branchiostomatidae</taxon>
        <taxon>Branchiostoma</taxon>
    </lineage>
</organism>
<proteinExistence type="predicted"/>
<dbReference type="GeneID" id="118414504"/>
<evidence type="ECO:0000313" key="3">
    <source>
        <dbReference type="RefSeq" id="XP_035674485.1"/>
    </source>
</evidence>
<dbReference type="AlphaFoldDB" id="A0A9J7L2Z2"/>
<accession>A0A9J7L2Z2</accession>